<evidence type="ECO:0000313" key="2">
    <source>
        <dbReference type="EMBL" id="OBR92614.1"/>
    </source>
</evidence>
<sequence>MTAVNELFNKNIKVINLGLESFCKDLKDQHVPCIHVNWRPPSEASKGLSLLEDEGIASKIEKANKEAIDRLLAAKPILIGVGQAGKVIPGMTKKTILHAGPPITWDKMSEPVKGAIIGGLIYEKLASNEEEAIKLASSGEITYDCCHHHSTVGPMAGVVTYSMPVWILKNKTFGNYAYSTFNEGLGKVLRFGAYSSEVIDRLNWMQNSLAPVLKAALEIKGSVDLKTIIAQFLQMGDEGHNRNKAATSLLFRELAPAIVKTKFSDEHKASVLTFIDKNDHFFLNISMPACKCSLDPLEDIEYCTILTAMSRNGTDFGIRVAGTGKKWFTAPCEMVKGLYFPGFSESDANADLGDSCITETAGIGGFAMATAPAIVKFVGGTPKDAINYTTTMYEITYAENNAYKIPNINFRGTPTGIDMRKVIETRILPVINTGIACNRAGVGQIGAGVVNPPMKCFEDALKSFIKKYNLK</sequence>
<dbReference type="EMBL" id="LROR01000056">
    <property type="protein sequence ID" value="OBR92614.1"/>
    <property type="molecule type" value="Genomic_DNA"/>
</dbReference>
<dbReference type="Gene3D" id="1.10.10.660">
    <property type="entry name" value="conserved protein of unknown function from Enterococcus faecalis V583"/>
    <property type="match status" value="1"/>
</dbReference>
<dbReference type="Proteomes" id="UP000093694">
    <property type="component" value="Unassembled WGS sequence"/>
</dbReference>
<dbReference type="InterPro" id="IPR009499">
    <property type="entry name" value="AllG-like"/>
</dbReference>
<dbReference type="Gene3D" id="3.40.50.720">
    <property type="entry name" value="NAD(P)-binding Rossmann-like Domain"/>
    <property type="match status" value="1"/>
</dbReference>
<evidence type="ECO:0000313" key="4">
    <source>
        <dbReference type="Proteomes" id="UP000093694"/>
    </source>
</evidence>
<dbReference type="Proteomes" id="UP000077384">
    <property type="component" value="Unassembled WGS sequence"/>
</dbReference>
<dbReference type="Gene3D" id="3.90.1700.10">
    <property type="entry name" value="v583 domain like"/>
    <property type="match status" value="1"/>
</dbReference>
<comment type="caution">
    <text evidence="1">The sequence shown here is derived from an EMBL/GenBank/DDBJ whole genome shotgun (WGS) entry which is preliminary data.</text>
</comment>
<dbReference type="EMBL" id="LITQ01000022">
    <property type="protein sequence ID" value="OAA92020.1"/>
    <property type="molecule type" value="Genomic_DNA"/>
</dbReference>
<dbReference type="PATRIC" id="fig|1705578.3.peg.1528"/>
<evidence type="ECO:0008006" key="5">
    <source>
        <dbReference type="Google" id="ProtNLM"/>
    </source>
</evidence>
<reference evidence="2 4" key="2">
    <citation type="journal article" date="2016" name="Front. Microbiol.">
        <title>Industrial Acetogenic Biocatalysts: A Comparative Metabolic and Genomic Analysis.</title>
        <authorList>
            <person name="Bengelsdorf F."/>
            <person name="Poehlein A."/>
            <person name="Sonja S."/>
            <person name="Erz C."/>
            <person name="Hummel T."/>
            <person name="Hoffmeister S."/>
            <person name="Daniel R."/>
            <person name="Durre P."/>
        </authorList>
    </citation>
    <scope>NUCLEOTIDE SEQUENCE [LARGE SCALE GENOMIC DNA]</scope>
    <source>
        <strain evidence="2 4">PTA-10522</strain>
    </source>
</reference>
<evidence type="ECO:0000313" key="3">
    <source>
        <dbReference type="Proteomes" id="UP000077384"/>
    </source>
</evidence>
<reference evidence="1 3" key="1">
    <citation type="journal article" date="2015" name="Biotechnol. Bioeng.">
        <title>Genome sequence and phenotypic characterization of Caulobacter segnis.</title>
        <authorList>
            <person name="Patel S."/>
            <person name="Fletcher B."/>
            <person name="Scott D.C."/>
            <person name="Ely B."/>
        </authorList>
    </citation>
    <scope>NUCLEOTIDE SEQUENCE [LARGE SCALE GENOMIC DNA]</scope>
    <source>
        <strain evidence="1 3">PS02</strain>
    </source>
</reference>
<organism evidence="1 3">
    <name type="scientific">Clostridium coskatii</name>
    <dbReference type="NCBI Taxonomy" id="1705578"/>
    <lineage>
        <taxon>Bacteria</taxon>
        <taxon>Bacillati</taxon>
        <taxon>Bacillota</taxon>
        <taxon>Clostridia</taxon>
        <taxon>Eubacteriales</taxon>
        <taxon>Clostridiaceae</taxon>
        <taxon>Clostridium</taxon>
    </lineage>
</organism>
<name>A0A166SDB9_9CLOT</name>
<dbReference type="AlphaFoldDB" id="A0A166SDB9"/>
<gene>
    <name evidence="2" type="ORF">CLCOS_28510</name>
    <name evidence="1" type="ORF">WX73_01133</name>
</gene>
<proteinExistence type="predicted"/>
<evidence type="ECO:0000313" key="1">
    <source>
        <dbReference type="EMBL" id="OAA92020.1"/>
    </source>
</evidence>
<keyword evidence="4" id="KW-1185">Reference proteome</keyword>
<dbReference type="RefSeq" id="WP_013239014.1">
    <property type="nucleotide sequence ID" value="NZ_LITQ01000022.1"/>
</dbReference>
<dbReference type="Gene3D" id="3.90.1710.10">
    <property type="entry name" value="Enterococcus faecalis V583 domain"/>
    <property type="match status" value="1"/>
</dbReference>
<dbReference type="Pfam" id="PF06545">
    <property type="entry name" value="AllG"/>
    <property type="match status" value="1"/>
</dbReference>
<protein>
    <recommendedName>
        <fullName evidence="5">Membrane protein FdrA</fullName>
    </recommendedName>
</protein>
<accession>A0A166SDB9</accession>
<dbReference type="InterPro" id="IPR024033">
    <property type="entry name" value="OXTCase_su_AllG_h-dom"/>
</dbReference>